<keyword evidence="2 4" id="KW-0081">Bacteriolytic enzyme</keyword>
<keyword evidence="4" id="KW-0378">Hydrolase</keyword>
<accession>A0A1H3CL59</accession>
<dbReference type="GO" id="GO:0042742">
    <property type="term" value="P:defense response to bacterium"/>
    <property type="evidence" value="ECO:0007669"/>
    <property type="project" value="UniProtKB-KW"/>
</dbReference>
<keyword evidence="4" id="KW-0326">Glycosidase</keyword>
<dbReference type="InterPro" id="IPR033907">
    <property type="entry name" value="Endolysin_autolysin"/>
</dbReference>
<dbReference type="InterPro" id="IPR023347">
    <property type="entry name" value="Lysozyme_dom_sf"/>
</dbReference>
<dbReference type="InterPro" id="IPR051018">
    <property type="entry name" value="Bacteriophage_GH24"/>
</dbReference>
<dbReference type="Gene3D" id="1.10.530.40">
    <property type="match status" value="1"/>
</dbReference>
<dbReference type="CDD" id="cd00737">
    <property type="entry name" value="lyz_endolysin_autolysin"/>
    <property type="match status" value="1"/>
</dbReference>
<keyword evidence="1 4" id="KW-0929">Antimicrobial</keyword>
<evidence type="ECO:0000256" key="1">
    <source>
        <dbReference type="ARBA" id="ARBA00022529"/>
    </source>
</evidence>
<dbReference type="OrthoDB" id="5327667at2"/>
<proteinExistence type="inferred from homology"/>
<evidence type="ECO:0000313" key="6">
    <source>
        <dbReference type="Proteomes" id="UP000182944"/>
    </source>
</evidence>
<evidence type="ECO:0000256" key="2">
    <source>
        <dbReference type="ARBA" id="ARBA00022638"/>
    </source>
</evidence>
<evidence type="ECO:0000256" key="3">
    <source>
        <dbReference type="ARBA" id="ARBA00023200"/>
    </source>
</evidence>
<dbReference type="Pfam" id="PF00959">
    <property type="entry name" value="Phage_lysozyme"/>
    <property type="match status" value="1"/>
</dbReference>
<dbReference type="InterPro" id="IPR002196">
    <property type="entry name" value="Glyco_hydro_24"/>
</dbReference>
<dbReference type="GO" id="GO:0009253">
    <property type="term" value="P:peptidoglycan catabolic process"/>
    <property type="evidence" value="ECO:0007669"/>
    <property type="project" value="InterPro"/>
</dbReference>
<organism evidence="5 6">
    <name type="scientific">Paracoccus sanguinis</name>
    <dbReference type="NCBI Taxonomy" id="1545044"/>
    <lineage>
        <taxon>Bacteria</taxon>
        <taxon>Pseudomonadati</taxon>
        <taxon>Pseudomonadota</taxon>
        <taxon>Alphaproteobacteria</taxon>
        <taxon>Rhodobacterales</taxon>
        <taxon>Paracoccaceae</taxon>
        <taxon>Paracoccus</taxon>
    </lineage>
</organism>
<dbReference type="PANTHER" id="PTHR38107:SF3">
    <property type="entry name" value="LYSOZYME RRRD-RELATED"/>
    <property type="match status" value="1"/>
</dbReference>
<keyword evidence="3" id="KW-1035">Host cytoplasm</keyword>
<dbReference type="GO" id="GO:0016998">
    <property type="term" value="P:cell wall macromolecule catabolic process"/>
    <property type="evidence" value="ECO:0007669"/>
    <property type="project" value="InterPro"/>
</dbReference>
<dbReference type="PANTHER" id="PTHR38107">
    <property type="match status" value="1"/>
</dbReference>
<comment type="similarity">
    <text evidence="4">Belongs to the glycosyl hydrolase 24 family.</text>
</comment>
<dbReference type="EMBL" id="FNNA01000009">
    <property type="protein sequence ID" value="SDX54891.1"/>
    <property type="molecule type" value="Genomic_DNA"/>
</dbReference>
<sequence>MQTSDRGLLALIRHEGVVPGPYLDVKDVWTFGIGHTPAAGPPDPARMPRGMPIDLDAGIREAFRLFRADLAAYEAEVLRTVKVPLEPHEFDALVSFHYNTGGIAKALLTRHLNAGDRVAAAAAFMGWLRPAAIRSRRETERDLFAKGRYPTGTIPVWSVDRNGRVDFSRPIRRLSETEALALLRPLLNPPSTPMSPAPSTAATSTAPVQAAPSLTTRIFTFLKTLIGA</sequence>
<dbReference type="STRING" id="1545044.SAMN05444276_10914"/>
<name>A0A1H3CL59_9RHOB</name>
<protein>
    <recommendedName>
        <fullName evidence="4">Lysozyme</fullName>
        <ecNumber evidence="4">3.2.1.17</ecNumber>
    </recommendedName>
</protein>
<gene>
    <name evidence="5" type="ORF">SAMN05444276_10914</name>
</gene>
<comment type="catalytic activity">
    <reaction evidence="4">
        <text>Hydrolysis of (1-&gt;4)-beta-linkages between N-acetylmuramic acid and N-acetyl-D-glucosamine residues in a peptidoglycan and between N-acetyl-D-glucosamine residues in chitodextrins.</text>
        <dbReference type="EC" id="3.2.1.17"/>
    </reaction>
</comment>
<dbReference type="GO" id="GO:0031640">
    <property type="term" value="P:killing of cells of another organism"/>
    <property type="evidence" value="ECO:0007669"/>
    <property type="project" value="UniProtKB-KW"/>
</dbReference>
<dbReference type="Proteomes" id="UP000182944">
    <property type="component" value="Unassembled WGS sequence"/>
</dbReference>
<dbReference type="GO" id="GO:0003796">
    <property type="term" value="F:lysozyme activity"/>
    <property type="evidence" value="ECO:0007669"/>
    <property type="project" value="UniProtKB-EC"/>
</dbReference>
<evidence type="ECO:0000313" key="5">
    <source>
        <dbReference type="EMBL" id="SDX54891.1"/>
    </source>
</evidence>
<dbReference type="AlphaFoldDB" id="A0A1H3CL59"/>
<dbReference type="EC" id="3.2.1.17" evidence="4"/>
<dbReference type="InterPro" id="IPR023346">
    <property type="entry name" value="Lysozyme-like_dom_sf"/>
</dbReference>
<reference evidence="6" key="1">
    <citation type="submission" date="2016-10" db="EMBL/GenBank/DDBJ databases">
        <authorList>
            <person name="Varghese N."/>
            <person name="Submissions S."/>
        </authorList>
    </citation>
    <scope>NUCLEOTIDE SEQUENCE [LARGE SCALE GENOMIC DNA]</scope>
    <source>
        <strain evidence="6">DSM 29303</strain>
    </source>
</reference>
<keyword evidence="6" id="KW-1185">Reference proteome</keyword>
<evidence type="ECO:0000256" key="4">
    <source>
        <dbReference type="RuleBase" id="RU003788"/>
    </source>
</evidence>
<dbReference type="SUPFAM" id="SSF53955">
    <property type="entry name" value="Lysozyme-like"/>
    <property type="match status" value="1"/>
</dbReference>
<dbReference type="RefSeq" id="WP_074827033.1">
    <property type="nucleotide sequence ID" value="NZ_FNNA01000009.1"/>
</dbReference>